<gene>
    <name evidence="2" type="ORF">GOSPT_116_00180</name>
</gene>
<keyword evidence="3" id="KW-1185">Reference proteome</keyword>
<proteinExistence type="predicted"/>
<feature type="compositionally biased region" description="Low complexity" evidence="1">
    <location>
        <begin position="138"/>
        <end position="173"/>
    </location>
</feature>
<accession>H5U551</accession>
<evidence type="ECO:0000256" key="1">
    <source>
        <dbReference type="SAM" id="MobiDB-lite"/>
    </source>
</evidence>
<organism evidence="2 3">
    <name type="scientific">Gordonia sputi NBRC 100414</name>
    <dbReference type="NCBI Taxonomy" id="1089453"/>
    <lineage>
        <taxon>Bacteria</taxon>
        <taxon>Bacillati</taxon>
        <taxon>Actinomycetota</taxon>
        <taxon>Actinomycetes</taxon>
        <taxon>Mycobacteriales</taxon>
        <taxon>Gordoniaceae</taxon>
        <taxon>Gordonia</taxon>
    </lineage>
</organism>
<protein>
    <recommendedName>
        <fullName evidence="4">Lipid droplet-associated protein</fullName>
    </recommendedName>
</protein>
<feature type="region of interest" description="Disordered" evidence="1">
    <location>
        <begin position="61"/>
        <end position="184"/>
    </location>
</feature>
<evidence type="ECO:0000313" key="3">
    <source>
        <dbReference type="Proteomes" id="UP000005845"/>
    </source>
</evidence>
<dbReference type="AlphaFoldDB" id="H5U551"/>
<dbReference type="InterPro" id="IPR047728">
    <property type="entry name" value="LipDrop-assoc"/>
</dbReference>
<feature type="compositionally biased region" description="Low complexity" evidence="1">
    <location>
        <begin position="95"/>
        <end position="119"/>
    </location>
</feature>
<evidence type="ECO:0008006" key="4">
    <source>
        <dbReference type="Google" id="ProtNLM"/>
    </source>
</evidence>
<dbReference type="EMBL" id="BAFC01000114">
    <property type="protein sequence ID" value="GAB40859.1"/>
    <property type="molecule type" value="Genomic_DNA"/>
</dbReference>
<dbReference type="Proteomes" id="UP000005845">
    <property type="component" value="Unassembled WGS sequence"/>
</dbReference>
<reference evidence="2 3" key="1">
    <citation type="submission" date="2012-02" db="EMBL/GenBank/DDBJ databases">
        <title>Whole genome shotgun sequence of Gordonia sputi NBRC 100414.</title>
        <authorList>
            <person name="Yoshida I."/>
            <person name="Hosoyama A."/>
            <person name="Tsuchikane K."/>
            <person name="Katsumata H."/>
            <person name="Yamazaki S."/>
            <person name="Fujita N."/>
        </authorList>
    </citation>
    <scope>NUCLEOTIDE SEQUENCE [LARGE SCALE GENOMIC DNA]</scope>
    <source>
        <strain evidence="2 3">NBRC 100414</strain>
    </source>
</reference>
<evidence type="ECO:0000313" key="2">
    <source>
        <dbReference type="EMBL" id="GAB40859.1"/>
    </source>
</evidence>
<feature type="compositionally biased region" description="Polar residues" evidence="1">
    <location>
        <begin position="81"/>
        <end position="91"/>
    </location>
</feature>
<comment type="caution">
    <text evidence="2">The sequence shown here is derived from an EMBL/GenBank/DDBJ whole genome shotgun (WGS) entry which is preliminary data.</text>
</comment>
<name>H5U551_9ACTN</name>
<sequence length="277" mass="29652">MAIEETRRLPTRLFTLPMTAVSQTLQAGMRAQQQIAELAIKGDEALDLLFDKPDEQPEWARFDEDELTEIDPGTPIESPDTEPTVTRTAEVTTLHATPKTPAKSKTAAKSSSKPAASHKTSTHEGASTKTATEKNTHKSTATKDSAPAKATTKAADAATTTKPAEPAKTATPESNSAAKTAAPRADAGRFALYSSAPADLIAGETPTSDDDAADVDKPEIVEFIEYDTLTLAQLRAKLRTVDLDDLTALVAYETATKNRAPFITMLDNRITAQNKRS</sequence>
<dbReference type="NCBIfam" id="NF033649">
    <property type="entry name" value="LipDrop_Rv1109c"/>
    <property type="match status" value="1"/>
</dbReference>
<dbReference type="eggNOG" id="ENOG50334VK">
    <property type="taxonomic scope" value="Bacteria"/>
</dbReference>